<sequence length="525" mass="59082">MNLLTHPWIEVACRDGERREISPHDIATSDITDIVAPRADFRGAIYQLLIGLLQTAFAPKDLKTWRHYWSSPPDAAALQNAFEPWLPAFNIDAPIGEPAFMQDLTLDEGEDKEIAALFIDAPGGKTLKDNQDHFVKRGRINQLSPISAILALFTLQINAPSGGVGHRVSVRGGGPLTTLILPPEGGEEDTLWKRLWLNVLTRDEMAELAGDTQDTSPERIFPWLALTRTSEKKGTETYPEQAHPLQVYWCMPRRIRLHFPEEQGQCDLTGELSTGLVTGFHTRNYGINYSGHWQHPLTPYVFEGDKEPLSIKAQPGGLGYRHWLGLAVTAQQGKLTRTPALSVRRYEDRQRRISELDFEPRLWAFGYDMDNMKARCWYEAEMPLFNLEQEQREDVVELAKKMIEAASDALKMLKSALKSAWFDRPKDAKGDLSFIDANFWSATEPGFYGGLHELIAAGDNAEAIDEALQRWANILKRQARELFDQYALSSLNEDGDLKRVVQARDGKGGLNHHLNGSRVMKALAA</sequence>
<dbReference type="Pfam" id="PF09481">
    <property type="entry name" value="CRISPR_Cse1"/>
    <property type="match status" value="1"/>
</dbReference>
<name>A0A7U6JIP0_9GAMM</name>
<dbReference type="CDD" id="cd09729">
    <property type="entry name" value="Cse1_I-E"/>
    <property type="match status" value="1"/>
</dbReference>
<reference evidence="1 2" key="1">
    <citation type="journal article" date="2014" name="PLoS ONE">
        <title>Physiological and genomic features of a novel sulfur-oxidizing gammaproteobacterium belonging to a previously uncultivated symbiotic lineage isolated from a hydrothermal vent.</title>
        <authorList>
            <person name="Nunoura T."/>
            <person name="Takaki Y."/>
            <person name="Kazama H."/>
            <person name="Kakuta J."/>
            <person name="Shimamura S."/>
            <person name="Makita H."/>
            <person name="Hirai M."/>
            <person name="Miyazaki M."/>
            <person name="Takai K."/>
        </authorList>
    </citation>
    <scope>NUCLEOTIDE SEQUENCE [LARGE SCALE GENOMIC DNA]</scope>
    <source>
        <strain evidence="1 2">Hiromi1</strain>
    </source>
</reference>
<dbReference type="NCBIfam" id="TIGR02547">
    <property type="entry name" value="casA_cse1"/>
    <property type="match status" value="1"/>
</dbReference>
<dbReference type="InterPro" id="IPR013381">
    <property type="entry name" value="CRISPR-assoc_prot_Cse1"/>
</dbReference>
<gene>
    <name evidence="1" type="ORF">TBH_C1506</name>
</gene>
<dbReference type="RefSeq" id="WP_041067223.1">
    <property type="nucleotide sequence ID" value="NZ_AP012273.1"/>
</dbReference>
<dbReference type="Proteomes" id="UP000031631">
    <property type="component" value="Chromosome"/>
</dbReference>
<organism evidence="1 2">
    <name type="scientific">Thiolapillus brandeum</name>
    <dbReference type="NCBI Taxonomy" id="1076588"/>
    <lineage>
        <taxon>Bacteria</taxon>
        <taxon>Pseudomonadati</taxon>
        <taxon>Pseudomonadota</taxon>
        <taxon>Gammaproteobacteria</taxon>
        <taxon>Chromatiales</taxon>
        <taxon>Sedimenticolaceae</taxon>
        <taxon>Thiolapillus</taxon>
    </lineage>
</organism>
<accession>A0A7U6JIP0</accession>
<evidence type="ECO:0000313" key="2">
    <source>
        <dbReference type="Proteomes" id="UP000031631"/>
    </source>
</evidence>
<protein>
    <submittedName>
        <fullName evidence="1">CRISPR-associated protein CSE1 family</fullName>
    </submittedName>
</protein>
<evidence type="ECO:0000313" key="1">
    <source>
        <dbReference type="EMBL" id="BAO44425.1"/>
    </source>
</evidence>
<dbReference type="KEGG" id="tbn:TBH_C1506"/>
<dbReference type="EMBL" id="AP012273">
    <property type="protein sequence ID" value="BAO44425.1"/>
    <property type="molecule type" value="Genomic_DNA"/>
</dbReference>
<proteinExistence type="predicted"/>
<dbReference type="AlphaFoldDB" id="A0A7U6JIP0"/>
<keyword evidence="2" id="KW-1185">Reference proteome</keyword>
<dbReference type="OrthoDB" id="5392377at2"/>